<evidence type="ECO:0000313" key="1">
    <source>
        <dbReference type="EMBL" id="GFY80132.1"/>
    </source>
</evidence>
<dbReference type="FunFam" id="2.40.70.10:FF:000130">
    <property type="entry name" value="Retrovirus-related Pol polyprotein from transposon opus-like Protein"/>
    <property type="match status" value="1"/>
</dbReference>
<protein>
    <submittedName>
        <fullName evidence="1">Transposon Ty3-I Gag-Pol polyprotein</fullName>
    </submittedName>
</protein>
<proteinExistence type="predicted"/>
<dbReference type="OrthoDB" id="6436542at2759"/>
<dbReference type="EMBL" id="BMAV01023816">
    <property type="protein sequence ID" value="GFY80132.1"/>
    <property type="molecule type" value="Genomic_DNA"/>
</dbReference>
<keyword evidence="2" id="KW-1185">Reference proteome</keyword>
<sequence>MTTAASCSHVNALSKKCRLFVFDKHTNPRYLVDSGADVSIIPKPNKNMKPNKFEHFAANDSTIKTYGQKLLKLDLNLLRSFPWNFIIADVNTAIIGSDFLNKYGLIIDIKNMRLIDPLTKLFTKGERFTGSEPQIKTLAASLDSEYSAILRDFPDLTRPRPFNEIIKHILFITLKHLVLQCMLERES</sequence>
<organism evidence="1 2">
    <name type="scientific">Trichonephila inaurata madagascariensis</name>
    <dbReference type="NCBI Taxonomy" id="2747483"/>
    <lineage>
        <taxon>Eukaryota</taxon>
        <taxon>Metazoa</taxon>
        <taxon>Ecdysozoa</taxon>
        <taxon>Arthropoda</taxon>
        <taxon>Chelicerata</taxon>
        <taxon>Arachnida</taxon>
        <taxon>Araneae</taxon>
        <taxon>Araneomorphae</taxon>
        <taxon>Entelegynae</taxon>
        <taxon>Araneoidea</taxon>
        <taxon>Nephilidae</taxon>
        <taxon>Trichonephila</taxon>
        <taxon>Trichonephila inaurata</taxon>
    </lineage>
</organism>
<dbReference type="Proteomes" id="UP000886998">
    <property type="component" value="Unassembled WGS sequence"/>
</dbReference>
<dbReference type="Gene3D" id="2.40.70.10">
    <property type="entry name" value="Acid Proteases"/>
    <property type="match status" value="1"/>
</dbReference>
<comment type="caution">
    <text evidence="1">The sequence shown here is derived from an EMBL/GenBank/DDBJ whole genome shotgun (WGS) entry which is preliminary data.</text>
</comment>
<dbReference type="SUPFAM" id="SSF50630">
    <property type="entry name" value="Acid proteases"/>
    <property type="match status" value="1"/>
</dbReference>
<accession>A0A8X6YZE2</accession>
<reference evidence="1" key="1">
    <citation type="submission" date="2020-08" db="EMBL/GenBank/DDBJ databases">
        <title>Multicomponent nature underlies the extraordinary mechanical properties of spider dragline silk.</title>
        <authorList>
            <person name="Kono N."/>
            <person name="Nakamura H."/>
            <person name="Mori M."/>
            <person name="Yoshida Y."/>
            <person name="Ohtoshi R."/>
            <person name="Malay A.D."/>
            <person name="Moran D.A.P."/>
            <person name="Tomita M."/>
            <person name="Numata K."/>
            <person name="Arakawa K."/>
        </authorList>
    </citation>
    <scope>NUCLEOTIDE SEQUENCE</scope>
</reference>
<evidence type="ECO:0000313" key="2">
    <source>
        <dbReference type="Proteomes" id="UP000886998"/>
    </source>
</evidence>
<name>A0A8X6YZE2_9ARAC</name>
<dbReference type="AlphaFoldDB" id="A0A8X6YZE2"/>
<dbReference type="InterPro" id="IPR021109">
    <property type="entry name" value="Peptidase_aspartic_dom_sf"/>
</dbReference>
<gene>
    <name evidence="1" type="primary">TY3B-I_1398</name>
    <name evidence="1" type="ORF">TNIN_245711</name>
</gene>